<organism evidence="2 3">
    <name type="scientific">Mariniblastus fucicola</name>
    <dbReference type="NCBI Taxonomy" id="980251"/>
    <lineage>
        <taxon>Bacteria</taxon>
        <taxon>Pseudomonadati</taxon>
        <taxon>Planctomycetota</taxon>
        <taxon>Planctomycetia</taxon>
        <taxon>Pirellulales</taxon>
        <taxon>Pirellulaceae</taxon>
        <taxon>Mariniblastus</taxon>
    </lineage>
</organism>
<keyword evidence="1" id="KW-0732">Signal</keyword>
<evidence type="ECO:0000313" key="2">
    <source>
        <dbReference type="EMBL" id="QEG21363.1"/>
    </source>
</evidence>
<evidence type="ECO:0000313" key="3">
    <source>
        <dbReference type="Proteomes" id="UP000322214"/>
    </source>
</evidence>
<dbReference type="KEGG" id="mff:MFFC18_12190"/>
<proteinExistence type="predicted"/>
<gene>
    <name evidence="2" type="ORF">MFFC18_12190</name>
</gene>
<dbReference type="EMBL" id="CP042912">
    <property type="protein sequence ID" value="QEG21363.1"/>
    <property type="molecule type" value="Genomic_DNA"/>
</dbReference>
<feature type="signal peptide" evidence="1">
    <location>
        <begin position="1"/>
        <end position="22"/>
    </location>
</feature>
<dbReference type="Proteomes" id="UP000322214">
    <property type="component" value="Chromosome"/>
</dbReference>
<dbReference type="RefSeq" id="WP_075081647.1">
    <property type="nucleotide sequence ID" value="NZ_CP042912.1"/>
</dbReference>
<sequence precursor="true">MQFRFGCFCVLLCLSLCCPAEAQVTIIQAAEGISFNDLGYNPVTGESTIISYSGPFDTRTYEVATLNSNRDGFDYTAPASLSAATTNLVLTGVSTDGSRLSGHVKDVDSINQGLTWLSTDLSNVVAIGRPDDNAGLGSQALGAWSGGVVGQFTNWLTKWDAESGFVGTSSFSSNSFVDVSANGELAVGNAVGGAAVWDGGPTVTMLAESFDTSDAFAISPDGTAIGGSVRNFDSFGRAVIWNGDNWIPTILLDENNEPVQGAVTELTDNGFAIGTGFEPGVGSFGFIYDPTSGTATGFNDWLIAQDSSLGFDSELIPSGANWDSATNTMRFVTFSGAYIEVGLTAVPEPGCLSLLVCGLLGLASRRRRLR</sequence>
<evidence type="ECO:0008006" key="4">
    <source>
        <dbReference type="Google" id="ProtNLM"/>
    </source>
</evidence>
<evidence type="ECO:0000256" key="1">
    <source>
        <dbReference type="SAM" id="SignalP"/>
    </source>
</evidence>
<dbReference type="AlphaFoldDB" id="A0A5B9PEH9"/>
<keyword evidence="3" id="KW-1185">Reference proteome</keyword>
<protein>
    <recommendedName>
        <fullName evidence="4">PEP-CTERM protein-sorting domain-containing protein</fullName>
    </recommendedName>
</protein>
<reference evidence="2 3" key="1">
    <citation type="submission" date="2019-08" db="EMBL/GenBank/DDBJ databases">
        <title>Deep-cultivation of Planctomycetes and their phenomic and genomic characterization uncovers novel biology.</title>
        <authorList>
            <person name="Wiegand S."/>
            <person name="Jogler M."/>
            <person name="Boedeker C."/>
            <person name="Pinto D."/>
            <person name="Vollmers J."/>
            <person name="Rivas-Marin E."/>
            <person name="Kohn T."/>
            <person name="Peeters S.H."/>
            <person name="Heuer A."/>
            <person name="Rast P."/>
            <person name="Oberbeckmann S."/>
            <person name="Bunk B."/>
            <person name="Jeske O."/>
            <person name="Meyerdierks A."/>
            <person name="Storesund J.E."/>
            <person name="Kallscheuer N."/>
            <person name="Luecker S."/>
            <person name="Lage O.M."/>
            <person name="Pohl T."/>
            <person name="Merkel B.J."/>
            <person name="Hornburger P."/>
            <person name="Mueller R.-W."/>
            <person name="Bruemmer F."/>
            <person name="Labrenz M."/>
            <person name="Spormann A.M."/>
            <person name="Op den Camp H."/>
            <person name="Overmann J."/>
            <person name="Amann R."/>
            <person name="Jetten M.S.M."/>
            <person name="Mascher T."/>
            <person name="Medema M.H."/>
            <person name="Devos D.P."/>
            <person name="Kaster A.-K."/>
            <person name="Ovreas L."/>
            <person name="Rohde M."/>
            <person name="Galperin M.Y."/>
            <person name="Jogler C."/>
        </authorList>
    </citation>
    <scope>NUCLEOTIDE SEQUENCE [LARGE SCALE GENOMIC DNA]</scope>
    <source>
        <strain evidence="2 3">FC18</strain>
    </source>
</reference>
<accession>A0A5B9PEH9</accession>
<feature type="chain" id="PRO_5022992606" description="PEP-CTERM protein-sorting domain-containing protein" evidence="1">
    <location>
        <begin position="23"/>
        <end position="370"/>
    </location>
</feature>
<name>A0A5B9PEH9_9BACT</name>